<evidence type="ECO:0000313" key="8">
    <source>
        <dbReference type="EMBL" id="GAA4797895.1"/>
    </source>
</evidence>
<keyword evidence="9" id="KW-1185">Reference proteome</keyword>
<evidence type="ECO:0000256" key="7">
    <source>
        <dbReference type="SAM" id="SignalP"/>
    </source>
</evidence>
<name>A0ABP9BQS1_9MICC</name>
<evidence type="ECO:0000256" key="4">
    <source>
        <dbReference type="ARBA" id="ARBA00023136"/>
    </source>
</evidence>
<evidence type="ECO:0000256" key="6">
    <source>
        <dbReference type="ARBA" id="ARBA00023288"/>
    </source>
</evidence>
<dbReference type="Gene3D" id="3.40.190.10">
    <property type="entry name" value="Periplasmic binding protein-like II"/>
    <property type="match status" value="2"/>
</dbReference>
<dbReference type="InterPro" id="IPR006311">
    <property type="entry name" value="TAT_signal"/>
</dbReference>
<evidence type="ECO:0000256" key="5">
    <source>
        <dbReference type="ARBA" id="ARBA00023139"/>
    </source>
</evidence>
<evidence type="ECO:0000256" key="1">
    <source>
        <dbReference type="ARBA" id="ARBA00004635"/>
    </source>
</evidence>
<dbReference type="RefSeq" id="WP_345446465.1">
    <property type="nucleotide sequence ID" value="NZ_BAABKP010000003.1"/>
</dbReference>
<gene>
    <name evidence="8" type="ORF">GCM10023352_16960</name>
</gene>
<keyword evidence="3 7" id="KW-0732">Signal</keyword>
<dbReference type="Pfam" id="PF03180">
    <property type="entry name" value="Lipoprotein_9"/>
    <property type="match status" value="1"/>
</dbReference>
<dbReference type="EMBL" id="BAABKP010000003">
    <property type="protein sequence ID" value="GAA4797895.1"/>
    <property type="molecule type" value="Genomic_DNA"/>
</dbReference>
<keyword evidence="6" id="KW-0449">Lipoprotein</keyword>
<comment type="similarity">
    <text evidence="2">Belongs to the NlpA lipoprotein family.</text>
</comment>
<dbReference type="PROSITE" id="PS51318">
    <property type="entry name" value="TAT"/>
    <property type="match status" value="1"/>
</dbReference>
<feature type="signal peptide" evidence="7">
    <location>
        <begin position="1"/>
        <end position="30"/>
    </location>
</feature>
<comment type="caution">
    <text evidence="8">The sequence shown here is derived from an EMBL/GenBank/DDBJ whole genome shotgun (WGS) entry which is preliminary data.</text>
</comment>
<keyword evidence="4" id="KW-0472">Membrane</keyword>
<dbReference type="SUPFAM" id="SSF53850">
    <property type="entry name" value="Periplasmic binding protein-like II"/>
    <property type="match status" value="1"/>
</dbReference>
<evidence type="ECO:0000256" key="2">
    <source>
        <dbReference type="ARBA" id="ARBA00008973"/>
    </source>
</evidence>
<dbReference type="PANTHER" id="PTHR30429:SF0">
    <property type="entry name" value="METHIONINE-BINDING LIPOPROTEIN METQ"/>
    <property type="match status" value="1"/>
</dbReference>
<evidence type="ECO:0000256" key="3">
    <source>
        <dbReference type="ARBA" id="ARBA00022729"/>
    </source>
</evidence>
<protein>
    <submittedName>
        <fullName evidence="8">MetQ/NlpA family ABC transporter substrate-binding protein</fullName>
    </submittedName>
</protein>
<dbReference type="PANTHER" id="PTHR30429">
    <property type="entry name" value="D-METHIONINE-BINDING LIPOPROTEIN METQ"/>
    <property type="match status" value="1"/>
</dbReference>
<keyword evidence="5" id="KW-0564">Palmitate</keyword>
<comment type="subcellular location">
    <subcellularLocation>
        <location evidence="1">Membrane</location>
        <topology evidence="1">Lipid-anchor</topology>
    </subcellularLocation>
</comment>
<feature type="chain" id="PRO_5045712541" evidence="7">
    <location>
        <begin position="31"/>
        <end position="291"/>
    </location>
</feature>
<dbReference type="Proteomes" id="UP001500187">
    <property type="component" value="Unassembled WGS sequence"/>
</dbReference>
<organism evidence="8 9">
    <name type="scientific">Rothia endophytica</name>
    <dbReference type="NCBI Taxonomy" id="1324766"/>
    <lineage>
        <taxon>Bacteria</taxon>
        <taxon>Bacillati</taxon>
        <taxon>Actinomycetota</taxon>
        <taxon>Actinomycetes</taxon>
        <taxon>Micrococcales</taxon>
        <taxon>Micrococcaceae</taxon>
        <taxon>Rothia</taxon>
    </lineage>
</organism>
<accession>A0ABP9BQS1</accession>
<evidence type="ECO:0000313" key="9">
    <source>
        <dbReference type="Proteomes" id="UP001500187"/>
    </source>
</evidence>
<dbReference type="PROSITE" id="PS51257">
    <property type="entry name" value="PROKAR_LIPOPROTEIN"/>
    <property type="match status" value="1"/>
</dbReference>
<sequence length="291" mass="31903">MSLSINRRQLLISSGIATLGALAFSACGTAASGNDKTITIIATESAPYQEPTKIAQKILKEKGWDLQATYVTDIVQPNLEVSQGTYDANFFQHGAYLQQFKRDKGLDLVPLFYEYTSPAGVWSQKYSSLDALPQGARIAIPVDTSNNGRALALLAQHGLLTLTEGKPVTHLSQQDILENPKDLQFVEVDQQSLSKTLPDADAGFLFVRLASEIGLEPQAALAFETTEDALPYICLVAARPDFVGTEKAQALQDAFHSDEVRQWYKDYIGGVLDTPWDRDIKADFASWDVDA</sequence>
<dbReference type="InterPro" id="IPR004872">
    <property type="entry name" value="Lipoprotein_NlpA"/>
</dbReference>
<reference evidence="9" key="1">
    <citation type="journal article" date="2019" name="Int. J. Syst. Evol. Microbiol.">
        <title>The Global Catalogue of Microorganisms (GCM) 10K type strain sequencing project: providing services to taxonomists for standard genome sequencing and annotation.</title>
        <authorList>
            <consortium name="The Broad Institute Genomics Platform"/>
            <consortium name="The Broad Institute Genome Sequencing Center for Infectious Disease"/>
            <person name="Wu L."/>
            <person name="Ma J."/>
        </authorList>
    </citation>
    <scope>NUCLEOTIDE SEQUENCE [LARGE SCALE GENOMIC DNA]</scope>
    <source>
        <strain evidence="9">JCM 18541</strain>
    </source>
</reference>
<proteinExistence type="inferred from homology"/>